<reference evidence="1 2" key="1">
    <citation type="submission" date="2023-08" db="EMBL/GenBank/DDBJ databases">
        <title>A Necator americanus chromosomal reference genome.</title>
        <authorList>
            <person name="Ilik V."/>
            <person name="Petrzelkova K.J."/>
            <person name="Pardy F."/>
            <person name="Fuh T."/>
            <person name="Niatou-Singa F.S."/>
            <person name="Gouil Q."/>
            <person name="Baker L."/>
            <person name="Ritchie M.E."/>
            <person name="Jex A.R."/>
            <person name="Gazzola D."/>
            <person name="Li H."/>
            <person name="Toshio Fujiwara R."/>
            <person name="Zhan B."/>
            <person name="Aroian R.V."/>
            <person name="Pafco B."/>
            <person name="Schwarz E.M."/>
        </authorList>
    </citation>
    <scope>NUCLEOTIDE SEQUENCE [LARGE SCALE GENOMIC DNA]</scope>
    <source>
        <strain evidence="1 2">Aroian</strain>
        <tissue evidence="1">Whole animal</tissue>
    </source>
</reference>
<keyword evidence="2" id="KW-1185">Reference proteome</keyword>
<organism evidence="1 2">
    <name type="scientific">Necator americanus</name>
    <name type="common">Human hookworm</name>
    <dbReference type="NCBI Taxonomy" id="51031"/>
    <lineage>
        <taxon>Eukaryota</taxon>
        <taxon>Metazoa</taxon>
        <taxon>Ecdysozoa</taxon>
        <taxon>Nematoda</taxon>
        <taxon>Chromadorea</taxon>
        <taxon>Rhabditida</taxon>
        <taxon>Rhabditina</taxon>
        <taxon>Rhabditomorpha</taxon>
        <taxon>Strongyloidea</taxon>
        <taxon>Ancylostomatidae</taxon>
        <taxon>Bunostominae</taxon>
        <taxon>Necator</taxon>
    </lineage>
</organism>
<evidence type="ECO:0000313" key="2">
    <source>
        <dbReference type="Proteomes" id="UP001303046"/>
    </source>
</evidence>
<gene>
    <name evidence="1" type="primary">Necator_chrIII.g10985</name>
    <name evidence="1" type="ORF">RB195_010220</name>
</gene>
<proteinExistence type="predicted"/>
<name>A0ABR1CWY1_NECAM</name>
<dbReference type="Proteomes" id="UP001303046">
    <property type="component" value="Unassembled WGS sequence"/>
</dbReference>
<dbReference type="EMBL" id="JAVFWL010000003">
    <property type="protein sequence ID" value="KAK6742821.1"/>
    <property type="molecule type" value="Genomic_DNA"/>
</dbReference>
<accession>A0ABR1CWY1</accession>
<evidence type="ECO:0000313" key="1">
    <source>
        <dbReference type="EMBL" id="KAK6742821.1"/>
    </source>
</evidence>
<sequence length="88" mass="9791">MHSFFASDSESIQWGLYQDVVPKLEGGSAVNGPDICDKKWKSCLKEEKTSVMHIHGVAGKEEKIERCMVHISTSDDDDDDDDDDSSTL</sequence>
<comment type="caution">
    <text evidence="1">The sequence shown here is derived from an EMBL/GenBank/DDBJ whole genome shotgun (WGS) entry which is preliminary data.</text>
</comment>
<protein>
    <submittedName>
        <fullName evidence="1">Uncharacterized protein</fullName>
    </submittedName>
</protein>